<dbReference type="EMBL" id="JAQQBS010000998">
    <property type="protein sequence ID" value="KAK0169199.1"/>
    <property type="molecule type" value="Genomic_DNA"/>
</dbReference>
<comment type="caution">
    <text evidence="1">The sequence shown here is derived from an EMBL/GenBank/DDBJ whole genome shotgun (WGS) entry which is preliminary data.</text>
</comment>
<name>A0AA39FGK5_9HYME</name>
<protein>
    <submittedName>
        <fullName evidence="1">Uncharacterized protein</fullName>
    </submittedName>
</protein>
<evidence type="ECO:0000313" key="1">
    <source>
        <dbReference type="EMBL" id="KAK0169199.1"/>
    </source>
</evidence>
<proteinExistence type="predicted"/>
<evidence type="ECO:0000313" key="2">
    <source>
        <dbReference type="Proteomes" id="UP001168990"/>
    </source>
</evidence>
<organism evidence="1 2">
    <name type="scientific">Microctonus aethiopoides</name>
    <dbReference type="NCBI Taxonomy" id="144406"/>
    <lineage>
        <taxon>Eukaryota</taxon>
        <taxon>Metazoa</taxon>
        <taxon>Ecdysozoa</taxon>
        <taxon>Arthropoda</taxon>
        <taxon>Hexapoda</taxon>
        <taxon>Insecta</taxon>
        <taxon>Pterygota</taxon>
        <taxon>Neoptera</taxon>
        <taxon>Endopterygota</taxon>
        <taxon>Hymenoptera</taxon>
        <taxon>Apocrita</taxon>
        <taxon>Ichneumonoidea</taxon>
        <taxon>Braconidae</taxon>
        <taxon>Euphorinae</taxon>
        <taxon>Microctonus</taxon>
    </lineage>
</organism>
<reference evidence="1" key="2">
    <citation type="submission" date="2023-03" db="EMBL/GenBank/DDBJ databases">
        <authorList>
            <person name="Inwood S.N."/>
            <person name="Skelly J.G."/>
            <person name="Guhlin J."/>
            <person name="Harrop T.W.R."/>
            <person name="Goldson S.G."/>
            <person name="Dearden P.K."/>
        </authorList>
    </citation>
    <scope>NUCLEOTIDE SEQUENCE</scope>
    <source>
        <strain evidence="1">Irish</strain>
        <tissue evidence="1">Whole body</tissue>
    </source>
</reference>
<keyword evidence="2" id="KW-1185">Reference proteome</keyword>
<gene>
    <name evidence="1" type="ORF">PV328_012349</name>
</gene>
<sequence>MDTPDTLLTKEERISIHKDYMFQKHLHGVDSQILNWNMSEEAKDLTMTLYHIKRHIEQKTFSDDTRSAVIMDGETTATEECTIMKTYFIQEEDVLIIQDLVYNMIHESSNIFMVSEQLKQFIIDRK</sequence>
<dbReference type="Proteomes" id="UP001168990">
    <property type="component" value="Unassembled WGS sequence"/>
</dbReference>
<reference evidence="1" key="1">
    <citation type="journal article" date="2023" name="bioRxiv">
        <title>Scaffold-level genome assemblies of two parasitoid biocontrol wasps reveal the parthenogenesis mechanism and an associated novel virus.</title>
        <authorList>
            <person name="Inwood S."/>
            <person name="Skelly J."/>
            <person name="Guhlin J."/>
            <person name="Harrop T."/>
            <person name="Goldson S."/>
            <person name="Dearden P."/>
        </authorList>
    </citation>
    <scope>NUCLEOTIDE SEQUENCE</scope>
    <source>
        <strain evidence="1">Irish</strain>
        <tissue evidence="1">Whole body</tissue>
    </source>
</reference>
<accession>A0AA39FGK5</accession>
<dbReference type="AlphaFoldDB" id="A0AA39FGK5"/>